<organism evidence="1 2">
    <name type="scientific">Hafnia alvei ATCC 51873</name>
    <dbReference type="NCBI Taxonomy" id="1002364"/>
    <lineage>
        <taxon>Bacteria</taxon>
        <taxon>Pseudomonadati</taxon>
        <taxon>Pseudomonadota</taxon>
        <taxon>Gammaproteobacteria</taxon>
        <taxon>Enterobacterales</taxon>
        <taxon>Hafniaceae</taxon>
        <taxon>Hafnia</taxon>
    </lineage>
</organism>
<protein>
    <submittedName>
        <fullName evidence="1">Uncharacterized protein</fullName>
    </submittedName>
</protein>
<dbReference type="AlphaFoldDB" id="G9Y0K1"/>
<dbReference type="EMBL" id="AGCI01000001">
    <property type="protein sequence ID" value="EHM48880.1"/>
    <property type="molecule type" value="Genomic_DNA"/>
</dbReference>
<gene>
    <name evidence="1" type="ORF">HMPREF0454_00059</name>
</gene>
<accession>G9Y0K1</accession>
<proteinExistence type="predicted"/>
<dbReference type="Proteomes" id="UP000005959">
    <property type="component" value="Unassembled WGS sequence"/>
</dbReference>
<evidence type="ECO:0000313" key="2">
    <source>
        <dbReference type="Proteomes" id="UP000005959"/>
    </source>
</evidence>
<reference evidence="1 2" key="1">
    <citation type="submission" date="2011-08" db="EMBL/GenBank/DDBJ databases">
        <authorList>
            <person name="Weinstock G."/>
            <person name="Sodergren E."/>
            <person name="Clifton S."/>
            <person name="Fulton L."/>
            <person name="Fulton B."/>
            <person name="Courtney L."/>
            <person name="Fronick C."/>
            <person name="Harrison M."/>
            <person name="Strong C."/>
            <person name="Farmer C."/>
            <person name="Delahaunty K."/>
            <person name="Markovic C."/>
            <person name="Hall O."/>
            <person name="Minx P."/>
            <person name="Tomlinson C."/>
            <person name="Mitreva M."/>
            <person name="Hou S."/>
            <person name="Chen J."/>
            <person name="Wollam A."/>
            <person name="Pepin K.H."/>
            <person name="Johnson M."/>
            <person name="Bhonagiri V."/>
            <person name="Zhang X."/>
            <person name="Suruliraj S."/>
            <person name="Warren W."/>
            <person name="Chinwalla A."/>
            <person name="Mardis E.R."/>
            <person name="Wilson R.K."/>
        </authorList>
    </citation>
    <scope>NUCLEOTIDE SEQUENCE [LARGE SCALE GENOMIC DNA]</scope>
    <source>
        <strain evidence="1 2">ATCC 51873</strain>
    </source>
</reference>
<evidence type="ECO:0000313" key="1">
    <source>
        <dbReference type="EMBL" id="EHM48880.1"/>
    </source>
</evidence>
<dbReference type="HOGENOM" id="CLU_3184332_0_0_6"/>
<comment type="caution">
    <text evidence="1">The sequence shown here is derived from an EMBL/GenBank/DDBJ whole genome shotgun (WGS) entry which is preliminary data.</text>
</comment>
<sequence length="46" mass="5654">MIERPSLPLSSRWQFWSSMNQRIYKKASQSEMKAAVERHKKKWRCK</sequence>
<name>G9Y0K1_HAFAL</name>